<proteinExistence type="predicted"/>
<sequence>MLRLIYNPERKHCKFPNSFSVFLCFLCFLCSYFLCLHQQIAQRIQDQNPVRIVSNLYSYLFIVRSSKQFTGRKNERRSTTTDSLESFSVLEALPVNSSRSSFLASCSSMESADNPKSVIPSGEVNNGVEKAVVPDKILISDQTNRFQYTTKPDSFIIDMDSFSNSTTKEISQSSSVSRNFSRKGTLRGGNKIGQDHGAANDTEESMSPIGGVVLGAASTLEKQAVVMGLGSMEEVGGGGNGSGALSHEIAKSTAHGCGGKERPSFRRISFKRSSQACSWYLDPRKIFMFCATLSCLGTMVLIYFAFSSGMLNGGESELELE</sequence>
<organism evidence="3 4">
    <name type="scientific">Cucurbita maxima</name>
    <name type="common">Pumpkin</name>
    <name type="synonym">Winter squash</name>
    <dbReference type="NCBI Taxonomy" id="3661"/>
    <lineage>
        <taxon>Eukaryota</taxon>
        <taxon>Viridiplantae</taxon>
        <taxon>Streptophyta</taxon>
        <taxon>Embryophyta</taxon>
        <taxon>Tracheophyta</taxon>
        <taxon>Spermatophyta</taxon>
        <taxon>Magnoliopsida</taxon>
        <taxon>eudicotyledons</taxon>
        <taxon>Gunneridae</taxon>
        <taxon>Pentapetalae</taxon>
        <taxon>rosids</taxon>
        <taxon>fabids</taxon>
        <taxon>Cucurbitales</taxon>
        <taxon>Cucurbitaceae</taxon>
        <taxon>Cucurbiteae</taxon>
        <taxon>Cucurbita</taxon>
    </lineage>
</organism>
<dbReference type="KEGG" id="cmax:111496704"/>
<dbReference type="PANTHER" id="PTHR34064:SF4">
    <property type="entry name" value="PROTEIN, PUTATIVE-RELATED"/>
    <property type="match status" value="1"/>
</dbReference>
<feature type="region of interest" description="Disordered" evidence="1">
    <location>
        <begin position="167"/>
        <end position="206"/>
    </location>
</feature>
<keyword evidence="2" id="KW-0812">Transmembrane</keyword>
<keyword evidence="3" id="KW-1185">Reference proteome</keyword>
<dbReference type="PANTHER" id="PTHR34064">
    <property type="entry name" value="OS04G0672300 PROTEIN"/>
    <property type="match status" value="1"/>
</dbReference>
<protein>
    <submittedName>
        <fullName evidence="4">Uncharacterized protein LOC111496704 isoform X1</fullName>
    </submittedName>
</protein>
<evidence type="ECO:0000313" key="3">
    <source>
        <dbReference type="Proteomes" id="UP000504608"/>
    </source>
</evidence>
<keyword evidence="2" id="KW-0472">Membrane</keyword>
<dbReference type="GeneID" id="111496704"/>
<dbReference type="Proteomes" id="UP000504608">
    <property type="component" value="Unplaced"/>
</dbReference>
<gene>
    <name evidence="4" type="primary">LOC111496704</name>
</gene>
<dbReference type="RefSeq" id="XP_023002952.1">
    <property type="nucleotide sequence ID" value="XM_023147184.1"/>
</dbReference>
<evidence type="ECO:0000313" key="4">
    <source>
        <dbReference type="RefSeq" id="XP_023002952.1"/>
    </source>
</evidence>
<dbReference type="AlphaFoldDB" id="A0A6J1KL18"/>
<accession>A0A6J1KL18</accession>
<evidence type="ECO:0000256" key="2">
    <source>
        <dbReference type="SAM" id="Phobius"/>
    </source>
</evidence>
<keyword evidence="2" id="KW-1133">Transmembrane helix</keyword>
<evidence type="ECO:0000256" key="1">
    <source>
        <dbReference type="SAM" id="MobiDB-lite"/>
    </source>
</evidence>
<feature type="transmembrane region" description="Helical" evidence="2">
    <location>
        <begin position="286"/>
        <end position="306"/>
    </location>
</feature>
<dbReference type="OrthoDB" id="683938at2759"/>
<reference evidence="4" key="1">
    <citation type="submission" date="2025-08" db="UniProtKB">
        <authorList>
            <consortium name="RefSeq"/>
        </authorList>
    </citation>
    <scope>IDENTIFICATION</scope>
    <source>
        <tissue evidence="4">Young leaves</tissue>
    </source>
</reference>
<name>A0A6J1KL18_CUCMA</name>